<feature type="compositionally biased region" description="Basic and acidic residues" evidence="7">
    <location>
        <begin position="1"/>
        <end position="13"/>
    </location>
</feature>
<keyword evidence="4" id="KW-0808">Transferase</keyword>
<dbReference type="GO" id="GO:0031499">
    <property type="term" value="C:TRAMP complex"/>
    <property type="evidence" value="ECO:0007669"/>
    <property type="project" value="TreeGrafter"/>
</dbReference>
<dbReference type="CDD" id="cd05402">
    <property type="entry name" value="NT_PAP_TUTase"/>
    <property type="match status" value="1"/>
</dbReference>
<keyword evidence="5" id="KW-0479">Metal-binding</keyword>
<comment type="cofactor">
    <cofactor evidence="1">
        <name>Mn(2+)</name>
        <dbReference type="ChEBI" id="CHEBI:29035"/>
    </cofactor>
</comment>
<feature type="domain" description="Poly(A) RNA polymerase mitochondrial-like central palm" evidence="8">
    <location>
        <begin position="160"/>
        <end position="283"/>
    </location>
</feature>
<dbReference type="STRING" id="312017.Q24I34"/>
<dbReference type="SUPFAM" id="SSF81301">
    <property type="entry name" value="Nucleotidyltransferase"/>
    <property type="match status" value="1"/>
</dbReference>
<dbReference type="OrthoDB" id="273917at2759"/>
<accession>Q24I34</accession>
<keyword evidence="10" id="KW-1185">Reference proteome</keyword>
<evidence type="ECO:0000313" key="9">
    <source>
        <dbReference type="EMBL" id="EAS07404.3"/>
    </source>
</evidence>
<dbReference type="EMBL" id="GG662498">
    <property type="protein sequence ID" value="EAS07404.3"/>
    <property type="molecule type" value="Genomic_DNA"/>
</dbReference>
<dbReference type="PANTHER" id="PTHR23092:SF15">
    <property type="entry name" value="INACTIVE NON-CANONICAL POLY(A) RNA POLYMERASE PROTEIN TRF4-2-RELATED"/>
    <property type="match status" value="1"/>
</dbReference>
<evidence type="ECO:0000256" key="4">
    <source>
        <dbReference type="ARBA" id="ARBA00022679"/>
    </source>
</evidence>
<dbReference type="GO" id="GO:0046872">
    <property type="term" value="F:metal ion binding"/>
    <property type="evidence" value="ECO:0007669"/>
    <property type="project" value="UniProtKB-KW"/>
</dbReference>
<evidence type="ECO:0000313" key="10">
    <source>
        <dbReference type="Proteomes" id="UP000009168"/>
    </source>
</evidence>
<reference evidence="10" key="1">
    <citation type="journal article" date="2006" name="PLoS Biol.">
        <title>Macronuclear genome sequence of the ciliate Tetrahymena thermophila, a model eukaryote.</title>
        <authorList>
            <person name="Eisen J.A."/>
            <person name="Coyne R.S."/>
            <person name="Wu M."/>
            <person name="Wu D."/>
            <person name="Thiagarajan M."/>
            <person name="Wortman J.R."/>
            <person name="Badger J.H."/>
            <person name="Ren Q."/>
            <person name="Amedeo P."/>
            <person name="Jones K.M."/>
            <person name="Tallon L.J."/>
            <person name="Delcher A.L."/>
            <person name="Salzberg S.L."/>
            <person name="Silva J.C."/>
            <person name="Haas B.J."/>
            <person name="Majoros W.H."/>
            <person name="Farzad M."/>
            <person name="Carlton J.M."/>
            <person name="Smith R.K. Jr."/>
            <person name="Garg J."/>
            <person name="Pearlman R.E."/>
            <person name="Karrer K.M."/>
            <person name="Sun L."/>
            <person name="Manning G."/>
            <person name="Elde N.C."/>
            <person name="Turkewitz A.P."/>
            <person name="Asai D.J."/>
            <person name="Wilkes D.E."/>
            <person name="Wang Y."/>
            <person name="Cai H."/>
            <person name="Collins K."/>
            <person name="Stewart B.A."/>
            <person name="Lee S.R."/>
            <person name="Wilamowska K."/>
            <person name="Weinberg Z."/>
            <person name="Ruzzo W.L."/>
            <person name="Wloga D."/>
            <person name="Gaertig J."/>
            <person name="Frankel J."/>
            <person name="Tsao C.-C."/>
            <person name="Gorovsky M.A."/>
            <person name="Keeling P.J."/>
            <person name="Waller R.F."/>
            <person name="Patron N.J."/>
            <person name="Cherry J.M."/>
            <person name="Stover N.A."/>
            <person name="Krieger C.J."/>
            <person name="del Toro C."/>
            <person name="Ryder H.F."/>
            <person name="Williamson S.C."/>
            <person name="Barbeau R.A."/>
            <person name="Hamilton E.P."/>
            <person name="Orias E."/>
        </authorList>
    </citation>
    <scope>NUCLEOTIDE SEQUENCE [LARGE SCALE GENOMIC DNA]</scope>
    <source>
        <strain evidence="10">SB210</strain>
    </source>
</reference>
<evidence type="ECO:0000256" key="7">
    <source>
        <dbReference type="SAM" id="MobiDB-lite"/>
    </source>
</evidence>
<comment type="similarity">
    <text evidence="2">Belongs to the DNA polymerase type-B-like family.</text>
</comment>
<dbReference type="InterPro" id="IPR045862">
    <property type="entry name" value="Trf4-like"/>
</dbReference>
<dbReference type="Proteomes" id="UP000009168">
    <property type="component" value="Unassembled WGS sequence"/>
</dbReference>
<proteinExistence type="inferred from homology"/>
<dbReference type="GO" id="GO:0005730">
    <property type="term" value="C:nucleolus"/>
    <property type="evidence" value="ECO:0007669"/>
    <property type="project" value="TreeGrafter"/>
</dbReference>
<feature type="region of interest" description="Disordered" evidence="7">
    <location>
        <begin position="1"/>
        <end position="36"/>
    </location>
</feature>
<organism evidence="9 10">
    <name type="scientific">Tetrahymena thermophila (strain SB210)</name>
    <dbReference type="NCBI Taxonomy" id="312017"/>
    <lineage>
        <taxon>Eukaryota</taxon>
        <taxon>Sar</taxon>
        <taxon>Alveolata</taxon>
        <taxon>Ciliophora</taxon>
        <taxon>Intramacronucleata</taxon>
        <taxon>Oligohymenophorea</taxon>
        <taxon>Hymenostomatida</taxon>
        <taxon>Tetrahymenina</taxon>
        <taxon>Tetrahymenidae</taxon>
        <taxon>Tetrahymena</taxon>
    </lineage>
</organism>
<evidence type="ECO:0000256" key="5">
    <source>
        <dbReference type="ARBA" id="ARBA00022723"/>
    </source>
</evidence>
<dbReference type="FunFam" id="3.30.460.10:FF:000006">
    <property type="entry name" value="non-canonical poly(A) RNA polymerase PAPD5"/>
    <property type="match status" value="1"/>
</dbReference>
<keyword evidence="6" id="KW-0460">Magnesium</keyword>
<dbReference type="AlphaFoldDB" id="Q24I34"/>
<sequence>MSDKMDKILKDLDLTSGSQKRKMKDRDLEQEQGDLSKEIMQSADNSFKIEDQTQKKIKISDDIQGDYNNNQDVNQQDGVLAEKIGEQIVFINLEENKQQYQNKPVEIDDFLQFEEKLDKKEAEEGDLNIEPIIGKQADEQKVAPWASLRTLRIKNPLLRLHNEIIELTDYLSPTKQEHEIRLKSMERLKKILLDAVPGCEVKTFGSFSTELYLPNSDIDMVIVKDDIQNKSLYKKVADKIMNCDDIYENINLVTNAKVPIIKFVEKETQINFDISFNKEDGVKQLSEVKKGLELYPEMKYLIMVMKCILRQRDLHETYSGGIGSFLLFCMILAFLRDLRRQYEKENRVQEIQNITLGEYLLKMFKFYGFFDVDNKRIIMHEGGEAQFKIYMIVNQFLLKIYIQVQLSKRILKIKDLAYLAPRILLTILEIHLSKSKNKFSHYSKIDSNSLLIITSNKAKALLNIQSIHLTQHLLSKRKKSENKKFIYPLNNKAF</sequence>
<dbReference type="GO" id="GO:1990817">
    <property type="term" value="F:poly(A) RNA polymerase activity"/>
    <property type="evidence" value="ECO:0007669"/>
    <property type="project" value="UniProtKB-EC"/>
</dbReference>
<dbReference type="GO" id="GO:0003729">
    <property type="term" value="F:mRNA binding"/>
    <property type="evidence" value="ECO:0007669"/>
    <property type="project" value="TreeGrafter"/>
</dbReference>
<dbReference type="Pfam" id="PF22600">
    <property type="entry name" value="MTPAP-like_central"/>
    <property type="match status" value="1"/>
</dbReference>
<dbReference type="Gene3D" id="1.10.1410.10">
    <property type="match status" value="1"/>
</dbReference>
<dbReference type="FunCoup" id="Q24I34">
    <property type="interactions" value="21"/>
</dbReference>
<protein>
    <recommendedName>
        <fullName evidence="3">polynucleotide adenylyltransferase</fullName>
        <ecNumber evidence="3">2.7.7.19</ecNumber>
    </recommendedName>
</protein>
<dbReference type="GO" id="GO:0043634">
    <property type="term" value="P:polyadenylation-dependent ncRNA catabolic process"/>
    <property type="evidence" value="ECO:0007669"/>
    <property type="project" value="TreeGrafter"/>
</dbReference>
<feature type="compositionally biased region" description="Basic and acidic residues" evidence="7">
    <location>
        <begin position="24"/>
        <end position="36"/>
    </location>
</feature>
<dbReference type="PANTHER" id="PTHR23092">
    <property type="entry name" value="POLY(A) RNA POLYMERASE"/>
    <property type="match status" value="1"/>
</dbReference>
<dbReference type="SUPFAM" id="SSF81631">
    <property type="entry name" value="PAP/OAS1 substrate-binding domain"/>
    <property type="match status" value="1"/>
</dbReference>
<evidence type="ECO:0000256" key="1">
    <source>
        <dbReference type="ARBA" id="ARBA00001936"/>
    </source>
</evidence>
<dbReference type="GeneID" id="7823936"/>
<evidence type="ECO:0000256" key="3">
    <source>
        <dbReference type="ARBA" id="ARBA00012388"/>
    </source>
</evidence>
<dbReference type="EC" id="2.7.7.19" evidence="3"/>
<name>Q24I34_TETTS</name>
<gene>
    <name evidence="9" type="ORF">TTHERM_00569420</name>
</gene>
<dbReference type="InterPro" id="IPR054708">
    <property type="entry name" value="MTPAP-like_central"/>
</dbReference>
<evidence type="ECO:0000256" key="6">
    <source>
        <dbReference type="ARBA" id="ARBA00022842"/>
    </source>
</evidence>
<dbReference type="KEGG" id="tet:TTHERM_00569420"/>
<dbReference type="Gene3D" id="3.30.460.10">
    <property type="entry name" value="Beta Polymerase, domain 2"/>
    <property type="match status" value="1"/>
</dbReference>
<dbReference type="InParanoid" id="Q24I34"/>
<dbReference type="HOGENOM" id="CLU_013572_0_2_1"/>
<dbReference type="GO" id="GO:0031123">
    <property type="term" value="P:RNA 3'-end processing"/>
    <property type="evidence" value="ECO:0007669"/>
    <property type="project" value="TreeGrafter"/>
</dbReference>
<dbReference type="InterPro" id="IPR043519">
    <property type="entry name" value="NT_sf"/>
</dbReference>
<evidence type="ECO:0000256" key="2">
    <source>
        <dbReference type="ARBA" id="ARBA00008593"/>
    </source>
</evidence>
<dbReference type="eggNOG" id="KOG1906">
    <property type="taxonomic scope" value="Eukaryota"/>
</dbReference>
<dbReference type="RefSeq" id="XP_001027646.3">
    <property type="nucleotide sequence ID" value="XM_001027646.3"/>
</dbReference>
<evidence type="ECO:0000259" key="8">
    <source>
        <dbReference type="Pfam" id="PF22600"/>
    </source>
</evidence>